<feature type="transmembrane region" description="Helical" evidence="7">
    <location>
        <begin position="251"/>
        <end position="270"/>
    </location>
</feature>
<evidence type="ECO:0000313" key="10">
    <source>
        <dbReference type="EMBL" id="KAH0593986.1"/>
    </source>
</evidence>
<evidence type="ECO:0000256" key="1">
    <source>
        <dbReference type="ARBA" id="ARBA00004477"/>
    </source>
</evidence>
<protein>
    <recommendedName>
        <fullName evidence="9">Ribophorin II C-terminal domain-containing protein</fullName>
    </recommendedName>
</protein>
<dbReference type="AlphaFoldDB" id="A0A9P8S3X9"/>
<evidence type="ECO:0000256" key="8">
    <source>
        <dbReference type="SAM" id="SignalP"/>
    </source>
</evidence>
<evidence type="ECO:0000256" key="3">
    <source>
        <dbReference type="ARBA" id="ARBA00022729"/>
    </source>
</evidence>
<organism evidence="10 11">
    <name type="scientific">Metarhizium humberi</name>
    <dbReference type="NCBI Taxonomy" id="2596975"/>
    <lineage>
        <taxon>Eukaryota</taxon>
        <taxon>Fungi</taxon>
        <taxon>Dikarya</taxon>
        <taxon>Ascomycota</taxon>
        <taxon>Pezizomycotina</taxon>
        <taxon>Sordariomycetes</taxon>
        <taxon>Hypocreomycetidae</taxon>
        <taxon>Hypocreales</taxon>
        <taxon>Clavicipitaceae</taxon>
        <taxon>Metarhizium</taxon>
    </lineage>
</organism>
<evidence type="ECO:0000259" key="9">
    <source>
        <dbReference type="Pfam" id="PF25147"/>
    </source>
</evidence>
<evidence type="ECO:0000256" key="2">
    <source>
        <dbReference type="ARBA" id="ARBA00022692"/>
    </source>
</evidence>
<dbReference type="GO" id="GO:0008250">
    <property type="term" value="C:oligosaccharyltransferase complex"/>
    <property type="evidence" value="ECO:0007669"/>
    <property type="project" value="InterPro"/>
</dbReference>
<dbReference type="Pfam" id="PF25147">
    <property type="entry name" value="Ribophorin_II_C"/>
    <property type="match status" value="1"/>
</dbReference>
<name>A0A9P8S3X9_9HYPO</name>
<feature type="signal peptide" evidence="8">
    <location>
        <begin position="1"/>
        <end position="18"/>
    </location>
</feature>
<dbReference type="Proteomes" id="UP000764110">
    <property type="component" value="Unassembled WGS sequence"/>
</dbReference>
<evidence type="ECO:0000313" key="11">
    <source>
        <dbReference type="Proteomes" id="UP000764110"/>
    </source>
</evidence>
<comment type="caution">
    <text evidence="10">The sequence shown here is derived from an EMBL/GenBank/DDBJ whole genome shotgun (WGS) entry which is preliminary data.</text>
</comment>
<comment type="subcellular location">
    <subcellularLocation>
        <location evidence="1">Endoplasmic reticulum membrane</location>
        <topology evidence="1">Multi-pass membrane protein</topology>
    </subcellularLocation>
</comment>
<evidence type="ECO:0000256" key="7">
    <source>
        <dbReference type="SAM" id="Phobius"/>
    </source>
</evidence>
<feature type="transmembrane region" description="Helical" evidence="7">
    <location>
        <begin position="225"/>
        <end position="245"/>
    </location>
</feature>
<dbReference type="GO" id="GO:0006487">
    <property type="term" value="P:protein N-linked glycosylation"/>
    <property type="evidence" value="ECO:0007669"/>
    <property type="project" value="TreeGrafter"/>
</dbReference>
<keyword evidence="5 7" id="KW-1133">Transmembrane helix</keyword>
<accession>A0A9P8S3X9</accession>
<feature type="chain" id="PRO_5044193391" description="Ribophorin II C-terminal domain-containing protein" evidence="8">
    <location>
        <begin position="19"/>
        <end position="614"/>
    </location>
</feature>
<dbReference type="InterPro" id="IPR056790">
    <property type="entry name" value="Ribophorin_II_C"/>
</dbReference>
<keyword evidence="2 7" id="KW-0812">Transmembrane</keyword>
<dbReference type="EMBL" id="JACEFI010000018">
    <property type="protein sequence ID" value="KAH0593986.1"/>
    <property type="molecule type" value="Genomic_DNA"/>
</dbReference>
<dbReference type="PANTHER" id="PTHR12640">
    <property type="entry name" value="RIBOPHORIN II"/>
    <property type="match status" value="1"/>
</dbReference>
<keyword evidence="6 7" id="KW-0472">Membrane</keyword>
<evidence type="ECO:0000256" key="6">
    <source>
        <dbReference type="ARBA" id="ARBA00023136"/>
    </source>
</evidence>
<feature type="transmembrane region" description="Helical" evidence="7">
    <location>
        <begin position="183"/>
        <end position="204"/>
    </location>
</feature>
<keyword evidence="3 8" id="KW-0732">Signal</keyword>
<keyword evidence="4" id="KW-0256">Endoplasmic reticulum</keyword>
<sequence length="614" mass="65544">MRFSIASTALALAGAAHATYWTFSDASVSVGSKTSDKTVETFSDTDRVRRTVSFGHQDTLKVALTTKEGSKAKRPHQAFLVLREASGLEAPFPLTVKESGKGVVQISHKDLPAQLLTSAAPLEASLVLGSTGSTKGSVTPAFDIAVKLDPGHPTPSPDAPLRYGKLAEIHHIFRADPKNPPRIVSLVFSLAVLATVPALFIGWIGLGGNFGHASKAIGNAPLSHALFFGSIIAMEGAFFLYYSAWNLFQTLPVMGVVAVVGFLSGTKALGEVQARRLAGEREKKDAYVMNPPSQLGPSVQSLAQEAVEPHAPLEDGRMAQVVDQHRHARLNQAHQALAVPDDEHLVPRPVHHQDAVPAHAVCHAAQLGRRLAVPRGGEQLAHEADERKTPRGAPLVQLLRLEALKIRPEARVLAVGGVGRRAHGLGGGLGQRHLVRGEQEGGREDGEGGVADGLGVRLGPQEGEAVERRPGQRLAAVDAGAGAQEREGAHARGRQARQLLRDHAAQRDAHDVELPRLRPPDVVGDLEHVGRHAARRVPPQRLVGPPDAAVVEDEHRVLRAVDVAEVVRLDLPRRERAGEAHDELVVRLDGVLGRGWRGARLAMSLVGPVPCTSQ</sequence>
<proteinExistence type="predicted"/>
<dbReference type="InterPro" id="IPR008814">
    <property type="entry name" value="Swp1"/>
</dbReference>
<evidence type="ECO:0000256" key="4">
    <source>
        <dbReference type="ARBA" id="ARBA00022824"/>
    </source>
</evidence>
<gene>
    <name evidence="10" type="ORF">MHUMG1_08309</name>
</gene>
<keyword evidence="11" id="KW-1185">Reference proteome</keyword>
<reference evidence="10 11" key="1">
    <citation type="submission" date="2020-07" db="EMBL/GenBank/DDBJ databases">
        <title>Metarhizium humberi genome.</title>
        <authorList>
            <person name="Lysoe E."/>
        </authorList>
    </citation>
    <scope>NUCLEOTIDE SEQUENCE [LARGE SCALE GENOMIC DNA]</scope>
    <source>
        <strain evidence="10 11">ESALQ1638</strain>
    </source>
</reference>
<feature type="domain" description="Ribophorin II C-terminal" evidence="9">
    <location>
        <begin position="173"/>
        <end position="276"/>
    </location>
</feature>
<dbReference type="PANTHER" id="PTHR12640:SF0">
    <property type="entry name" value="DOLICHYL-DIPHOSPHOOLIGOSACCHARIDE--PROTEIN GLYCOSYLTRANSFERASE SUBUNIT 2"/>
    <property type="match status" value="1"/>
</dbReference>
<evidence type="ECO:0000256" key="5">
    <source>
        <dbReference type="ARBA" id="ARBA00022989"/>
    </source>
</evidence>